<evidence type="ECO:0000313" key="2">
    <source>
        <dbReference type="EMBL" id="AGA31697.1"/>
    </source>
</evidence>
<feature type="region of interest" description="Disordered" evidence="1">
    <location>
        <begin position="1"/>
        <end position="75"/>
    </location>
</feature>
<keyword evidence="2" id="KW-0614">Plasmid</keyword>
<evidence type="ECO:0000313" key="3">
    <source>
        <dbReference type="Proteomes" id="UP000010798"/>
    </source>
</evidence>
<geneLocation type="plasmid" evidence="2 3">
    <name>pSINAC03</name>
</geneLocation>
<keyword evidence="3" id="KW-1185">Reference proteome</keyword>
<dbReference type="RefSeq" id="WP_015250757.1">
    <property type="nucleotide sequence ID" value="NC_019895.1"/>
</dbReference>
<dbReference type="Proteomes" id="UP000010798">
    <property type="component" value="Plasmid pSINAC03"/>
</dbReference>
<dbReference type="HOGENOM" id="CLU_1991192_0_0_0"/>
<dbReference type="EMBL" id="CP003367">
    <property type="protein sequence ID" value="AGA31697.1"/>
    <property type="molecule type" value="Genomic_DNA"/>
</dbReference>
<gene>
    <name evidence="2" type="ordered locus">Sinac_7668</name>
</gene>
<dbReference type="KEGG" id="saci:Sinac_7668"/>
<evidence type="ECO:0000256" key="1">
    <source>
        <dbReference type="SAM" id="MobiDB-lite"/>
    </source>
</evidence>
<name>L0DRT8_SINAD</name>
<organism evidence="2 3">
    <name type="scientific">Singulisphaera acidiphila (strain ATCC BAA-1392 / DSM 18658 / VKM B-2454 / MOB10)</name>
    <dbReference type="NCBI Taxonomy" id="886293"/>
    <lineage>
        <taxon>Bacteria</taxon>
        <taxon>Pseudomonadati</taxon>
        <taxon>Planctomycetota</taxon>
        <taxon>Planctomycetia</taxon>
        <taxon>Isosphaerales</taxon>
        <taxon>Isosphaeraceae</taxon>
        <taxon>Singulisphaera</taxon>
    </lineage>
</organism>
<accession>L0DRT8</accession>
<dbReference type="AlphaFoldDB" id="L0DRT8"/>
<reference evidence="2 3" key="1">
    <citation type="submission" date="2012-02" db="EMBL/GenBank/DDBJ databases">
        <title>Complete sequence of plasmid 3 of Singulisphaera acidiphila DSM 18658.</title>
        <authorList>
            <consortium name="US DOE Joint Genome Institute (JGI-PGF)"/>
            <person name="Lucas S."/>
            <person name="Copeland A."/>
            <person name="Lapidus A."/>
            <person name="Glavina del Rio T."/>
            <person name="Dalin E."/>
            <person name="Tice H."/>
            <person name="Bruce D."/>
            <person name="Goodwin L."/>
            <person name="Pitluck S."/>
            <person name="Peters L."/>
            <person name="Ovchinnikova G."/>
            <person name="Chertkov O."/>
            <person name="Kyrpides N."/>
            <person name="Mavromatis K."/>
            <person name="Ivanova N."/>
            <person name="Brettin T."/>
            <person name="Detter J.C."/>
            <person name="Han C."/>
            <person name="Larimer F."/>
            <person name="Land M."/>
            <person name="Hauser L."/>
            <person name="Markowitz V."/>
            <person name="Cheng J.-F."/>
            <person name="Hugenholtz P."/>
            <person name="Woyke T."/>
            <person name="Wu D."/>
            <person name="Tindall B."/>
            <person name="Pomrenke H."/>
            <person name="Brambilla E."/>
            <person name="Klenk H.-P."/>
            <person name="Eisen J.A."/>
        </authorList>
    </citation>
    <scope>NUCLEOTIDE SEQUENCE [LARGE SCALE GENOMIC DNA]</scope>
    <source>
        <strain evidence="3">ATCC BAA-1392 / DSM 18658 / VKM B-2454 / MOB10</strain>
        <plasmid evidence="2 3">pSINAC03</plasmid>
    </source>
</reference>
<sequence length="125" mass="13938">MGLRRDKFRNIVGGITSQPEDEPETAAAPPPAEQGSVADDSDSPVEPSPASDTRRFAKRGRPKGSKTEPADKGRKVKVSLFLSEVIVNDLYEWAHDDKIHPGTMFERALKPFHEKEEKRRKAGKE</sequence>
<protein>
    <submittedName>
        <fullName evidence="2">Uncharacterized protein</fullName>
    </submittedName>
</protein>
<proteinExistence type="predicted"/>